<dbReference type="AlphaFoldDB" id="A0A1A8WFX0"/>
<protein>
    <submittedName>
        <fullName evidence="1">PIR Superfamily Protein</fullName>
    </submittedName>
</protein>
<organism evidence="1 2">
    <name type="scientific">Plasmodium ovale curtisi</name>
    <dbReference type="NCBI Taxonomy" id="864141"/>
    <lineage>
        <taxon>Eukaryota</taxon>
        <taxon>Sar</taxon>
        <taxon>Alveolata</taxon>
        <taxon>Apicomplexa</taxon>
        <taxon>Aconoidasida</taxon>
        <taxon>Haemosporida</taxon>
        <taxon>Plasmodiidae</taxon>
        <taxon>Plasmodium</taxon>
        <taxon>Plasmodium (Plasmodium)</taxon>
    </lineage>
</organism>
<gene>
    <name evidence="1" type="ORF">POVCU2_0059510</name>
</gene>
<name>A0A1A8WFX0_PLAOA</name>
<reference evidence="2" key="1">
    <citation type="submission" date="2016-05" db="EMBL/GenBank/DDBJ databases">
        <authorList>
            <person name="Naeem Raeece"/>
        </authorList>
    </citation>
    <scope>NUCLEOTIDE SEQUENCE [LARGE SCALE GENOMIC DNA]</scope>
</reference>
<dbReference type="Proteomes" id="UP000078560">
    <property type="component" value="Unassembled WGS sequence"/>
</dbReference>
<sequence length="560" mass="65839">MTTGEPDFDIFENSEDYFQNEALIDAIPHPYNANFCYRTENPDFKHNLDLMNLCKNFVVFLEKLQAAYANDTTKYSKYIEYLNFWLTYKSTATGKSDDYITKFYEFIQNNYKAFPPDGELKRKIYHIKGKSFNNMSILYDLYRLYYEIIHKSQEKCDKFHKKFMENYNLGISKCYTDEEKLCTPLEKFKQFYDINRSSRLHMCSTQGLPELPKFVTPNPSNGMNFIDKFSYHLSQLSKKQTKETHSIISNTVVNYHSFKSSRLHMCSTQGLPELPKFVTPNPSNGMNFIDKFSYHLSQLSKKQTKETHSIISNTVYPNLVTLLSLNYNLLLYSSEKEKRDNMIEILYEFIEFCKDRSTITFLDTLIERFFNGFYEKKKSNVPFINSFIKEFFRDFYENEKGEYELIYEECSTKNSQESYCSKYKMCNEKLGQDLHKIKNNIKEYLEYKETPAQQLFPQLVQSLAPQYSSSETPLYVEDEDNSSSNSTPINVGVGVGALFTLSFLYKFTPIGSWLNRTFLAKGNTVYNYNEDSDQDILDNSSDFDNYLYKKRGINLAYNAS</sequence>
<evidence type="ECO:0000313" key="1">
    <source>
        <dbReference type="EMBL" id="SBS90093.1"/>
    </source>
</evidence>
<accession>A0A1A8WFX0</accession>
<proteinExistence type="predicted"/>
<dbReference type="EMBL" id="FLQU01000882">
    <property type="protein sequence ID" value="SBS90093.1"/>
    <property type="molecule type" value="Genomic_DNA"/>
</dbReference>
<evidence type="ECO:0000313" key="2">
    <source>
        <dbReference type="Proteomes" id="UP000078560"/>
    </source>
</evidence>